<feature type="domain" description="NIPSNAP" evidence="2">
    <location>
        <begin position="3"/>
        <end position="106"/>
    </location>
</feature>
<dbReference type="EMBL" id="UINC01064818">
    <property type="protein sequence ID" value="SVB93849.1"/>
    <property type="molecule type" value="Genomic_DNA"/>
</dbReference>
<evidence type="ECO:0000313" key="3">
    <source>
        <dbReference type="EMBL" id="SVB93849.1"/>
    </source>
</evidence>
<evidence type="ECO:0000256" key="1">
    <source>
        <dbReference type="ARBA" id="ARBA00005291"/>
    </source>
</evidence>
<name>A0A382I3H8_9ZZZZ</name>
<dbReference type="InterPro" id="IPR012577">
    <property type="entry name" value="NIPSNAP"/>
</dbReference>
<dbReference type="InterPro" id="IPR051557">
    <property type="entry name" value="NipSnap_domain"/>
</dbReference>
<sequence length="108" mass="12410">MTYEERIYKIVPGRMPDIMNRFTNHALPLFEKHGIKLVGFWQTVIGPSSNELVYVVAYDDLSHRERAWNAFMNDPAWIEAKAKSEQNGMLVADVANRILTPTTFSPLQ</sequence>
<comment type="similarity">
    <text evidence="1">Belongs to the NipSnap family.</text>
</comment>
<dbReference type="InterPro" id="IPR011008">
    <property type="entry name" value="Dimeric_a/b-barrel"/>
</dbReference>
<dbReference type="Pfam" id="PF07978">
    <property type="entry name" value="NIPSNAP"/>
    <property type="match status" value="1"/>
</dbReference>
<evidence type="ECO:0000259" key="2">
    <source>
        <dbReference type="Pfam" id="PF07978"/>
    </source>
</evidence>
<dbReference type="Gene3D" id="3.30.70.100">
    <property type="match status" value="1"/>
</dbReference>
<organism evidence="3">
    <name type="scientific">marine metagenome</name>
    <dbReference type="NCBI Taxonomy" id="408172"/>
    <lineage>
        <taxon>unclassified sequences</taxon>
        <taxon>metagenomes</taxon>
        <taxon>ecological metagenomes</taxon>
    </lineage>
</organism>
<accession>A0A382I3H8</accession>
<dbReference type="SUPFAM" id="SSF54909">
    <property type="entry name" value="Dimeric alpha+beta barrel"/>
    <property type="match status" value="1"/>
</dbReference>
<proteinExistence type="inferred from homology"/>
<gene>
    <name evidence="3" type="ORF">METZ01_LOCUS246703</name>
</gene>
<protein>
    <recommendedName>
        <fullName evidence="2">NIPSNAP domain-containing protein</fullName>
    </recommendedName>
</protein>
<dbReference type="AlphaFoldDB" id="A0A382I3H8"/>
<dbReference type="PANTHER" id="PTHR21017">
    <property type="entry name" value="NIPSNAP-RELATED"/>
    <property type="match status" value="1"/>
</dbReference>
<dbReference type="GO" id="GO:0005739">
    <property type="term" value="C:mitochondrion"/>
    <property type="evidence" value="ECO:0007669"/>
    <property type="project" value="TreeGrafter"/>
</dbReference>
<dbReference type="GO" id="GO:0000423">
    <property type="term" value="P:mitophagy"/>
    <property type="evidence" value="ECO:0007669"/>
    <property type="project" value="UniProtKB-ARBA"/>
</dbReference>
<reference evidence="3" key="1">
    <citation type="submission" date="2018-05" db="EMBL/GenBank/DDBJ databases">
        <authorList>
            <person name="Lanie J.A."/>
            <person name="Ng W.-L."/>
            <person name="Kazmierczak K.M."/>
            <person name="Andrzejewski T.M."/>
            <person name="Davidsen T.M."/>
            <person name="Wayne K.J."/>
            <person name="Tettelin H."/>
            <person name="Glass J.I."/>
            <person name="Rusch D."/>
            <person name="Podicherti R."/>
            <person name="Tsui H.-C.T."/>
            <person name="Winkler M.E."/>
        </authorList>
    </citation>
    <scope>NUCLEOTIDE SEQUENCE</scope>
</reference>
<dbReference type="PANTHER" id="PTHR21017:SF17">
    <property type="entry name" value="PROTEIN NIPSNAP"/>
    <property type="match status" value="1"/>
</dbReference>